<organism evidence="2 3">
    <name type="scientific">Blastomonas aquatica</name>
    <dbReference type="NCBI Taxonomy" id="1510276"/>
    <lineage>
        <taxon>Bacteria</taxon>
        <taxon>Pseudomonadati</taxon>
        <taxon>Pseudomonadota</taxon>
        <taxon>Alphaproteobacteria</taxon>
        <taxon>Sphingomonadales</taxon>
        <taxon>Sphingomonadaceae</taxon>
        <taxon>Blastomonas</taxon>
    </lineage>
</organism>
<feature type="region of interest" description="Disordered" evidence="1">
    <location>
        <begin position="1"/>
        <end position="43"/>
    </location>
</feature>
<dbReference type="RefSeq" id="WP_229736881.1">
    <property type="nucleotide sequence ID" value="NZ_BMGD01000002.1"/>
</dbReference>
<accession>A0ABQ1JAE5</accession>
<proteinExistence type="predicted"/>
<sequence length="479" mass="52016">MDTLRGYRDGMHGHDDADDAQLASATPEADDEALMDPPQSFGSDERRMHVRAYNYWAKLLGNRVFPSIEDLDPDNIEDFGPNSVLLDFTSGIENPAIPFIGKALRDECDLDEAVAYLDEVPGRSLLSRITDHYMQILANQAPIGFEAEYQNDRGSTIMYRGILLPFSTDDDSIDFVYGVINWKELADKKLTDELILQIDEAVKQTPRKPALPIWEDDPAQNLAPGELDLGAFEEPLALDGYALFTNVTDGLVEVGFGGGGGGGDEPQTTNAFPAAEIPGGDAALADLLDFARAHVDAALATEERSRASLYAAIGRAHDFAIAARGRPDDYAELLAESGIAAQARAPMTPLVKLVFGASYDKTRLAEYACVLSYAMRRDIPRGGLADVLADQPGGLKAIVQQERRARRAKDDGSGDTARKLETRRKLRNTPAQPIANVDIGDAEFVVLLARRDEAGSLEIVGLVGEDDPLADKIMRRVAG</sequence>
<feature type="compositionally biased region" description="Basic and acidic residues" evidence="1">
    <location>
        <begin position="408"/>
        <end position="420"/>
    </location>
</feature>
<feature type="compositionally biased region" description="Basic and acidic residues" evidence="1">
    <location>
        <begin position="1"/>
        <end position="15"/>
    </location>
</feature>
<name>A0ABQ1JAE5_9SPHN</name>
<gene>
    <name evidence="2" type="ORF">GCM10010833_15810</name>
</gene>
<evidence type="ECO:0000313" key="3">
    <source>
        <dbReference type="Proteomes" id="UP000614261"/>
    </source>
</evidence>
<comment type="caution">
    <text evidence="2">The sequence shown here is derived from an EMBL/GenBank/DDBJ whole genome shotgun (WGS) entry which is preliminary data.</text>
</comment>
<protein>
    <recommendedName>
        <fullName evidence="4">PAS domain-containing protein</fullName>
    </recommendedName>
</protein>
<reference evidence="3" key="1">
    <citation type="journal article" date="2019" name="Int. J. Syst. Evol. Microbiol.">
        <title>The Global Catalogue of Microorganisms (GCM) 10K type strain sequencing project: providing services to taxonomists for standard genome sequencing and annotation.</title>
        <authorList>
            <consortium name="The Broad Institute Genomics Platform"/>
            <consortium name="The Broad Institute Genome Sequencing Center for Infectious Disease"/>
            <person name="Wu L."/>
            <person name="Ma J."/>
        </authorList>
    </citation>
    <scope>NUCLEOTIDE SEQUENCE [LARGE SCALE GENOMIC DNA]</scope>
    <source>
        <strain evidence="3">CGMCC 1.12851</strain>
    </source>
</reference>
<feature type="region of interest" description="Disordered" evidence="1">
    <location>
        <begin position="402"/>
        <end position="427"/>
    </location>
</feature>
<evidence type="ECO:0000313" key="2">
    <source>
        <dbReference type="EMBL" id="GGB61649.1"/>
    </source>
</evidence>
<evidence type="ECO:0000256" key="1">
    <source>
        <dbReference type="SAM" id="MobiDB-lite"/>
    </source>
</evidence>
<dbReference type="Proteomes" id="UP000614261">
    <property type="component" value="Unassembled WGS sequence"/>
</dbReference>
<dbReference type="EMBL" id="BMGD01000002">
    <property type="protein sequence ID" value="GGB61649.1"/>
    <property type="molecule type" value="Genomic_DNA"/>
</dbReference>
<keyword evidence="3" id="KW-1185">Reference proteome</keyword>
<evidence type="ECO:0008006" key="4">
    <source>
        <dbReference type="Google" id="ProtNLM"/>
    </source>
</evidence>